<organism evidence="2">
    <name type="scientific">Strombidium rassoulzadegani</name>
    <dbReference type="NCBI Taxonomy" id="1082188"/>
    <lineage>
        <taxon>Eukaryota</taxon>
        <taxon>Sar</taxon>
        <taxon>Alveolata</taxon>
        <taxon>Ciliophora</taxon>
        <taxon>Intramacronucleata</taxon>
        <taxon>Spirotrichea</taxon>
        <taxon>Oligotrichia</taxon>
        <taxon>Strombidiidae</taxon>
        <taxon>Strombidium</taxon>
    </lineage>
</organism>
<dbReference type="PROSITE" id="PS50860">
    <property type="entry name" value="AA_TRNA_LIGASE_II_ALA"/>
    <property type="match status" value="1"/>
</dbReference>
<evidence type="ECO:0000259" key="1">
    <source>
        <dbReference type="PROSITE" id="PS50860"/>
    </source>
</evidence>
<dbReference type="PANTHER" id="PTHR11777:SF9">
    <property type="entry name" value="ALANINE--TRNA LIGASE, CYTOPLASMIC"/>
    <property type="match status" value="1"/>
</dbReference>
<gene>
    <name evidence="2" type="ORF">SRAS04492_LOCUS6506</name>
</gene>
<proteinExistence type="predicted"/>
<dbReference type="SMART" id="SM00863">
    <property type="entry name" value="tRNA_SAD"/>
    <property type="match status" value="1"/>
</dbReference>
<name>A0A7S3CS37_9SPIT</name>
<dbReference type="AlphaFoldDB" id="A0A7S3CS37"/>
<dbReference type="InterPro" id="IPR018163">
    <property type="entry name" value="Thr/Ala-tRNA-synth_IIc_edit"/>
</dbReference>
<dbReference type="GO" id="GO:0005739">
    <property type="term" value="C:mitochondrion"/>
    <property type="evidence" value="ECO:0007669"/>
    <property type="project" value="TreeGrafter"/>
</dbReference>
<dbReference type="SUPFAM" id="SSF55186">
    <property type="entry name" value="ThrRS/AlaRS common domain"/>
    <property type="match status" value="1"/>
</dbReference>
<feature type="domain" description="Alanyl-transfer RNA synthetases family profile" evidence="1">
    <location>
        <begin position="1"/>
        <end position="119"/>
    </location>
</feature>
<reference evidence="2" key="1">
    <citation type="submission" date="2021-01" db="EMBL/GenBank/DDBJ databases">
        <authorList>
            <person name="Corre E."/>
            <person name="Pelletier E."/>
            <person name="Niang G."/>
            <person name="Scheremetjew M."/>
            <person name="Finn R."/>
            <person name="Kale V."/>
            <person name="Holt S."/>
            <person name="Cochrane G."/>
            <person name="Meng A."/>
            <person name="Brown T."/>
            <person name="Cohen L."/>
        </authorList>
    </citation>
    <scope>NUCLEOTIDE SEQUENCE</scope>
    <source>
        <strain evidence="2">Ras09</strain>
    </source>
</reference>
<dbReference type="Pfam" id="PF07973">
    <property type="entry name" value="tRNA_SAD"/>
    <property type="match status" value="1"/>
</dbReference>
<dbReference type="InterPro" id="IPR012947">
    <property type="entry name" value="tRNA_SAD"/>
</dbReference>
<dbReference type="GO" id="GO:0002161">
    <property type="term" value="F:aminoacyl-tRNA deacylase activity"/>
    <property type="evidence" value="ECO:0007669"/>
    <property type="project" value="TreeGrafter"/>
</dbReference>
<sequence>MAHLDITHYQSLTKEEERAIENQANRIINNCNPISKSLMDKAEAERQFGFHLYQGGVVPGNELRVVNIEGVDTEACCGTHCDSTAEVGWIKIVKTQRISDGIVRLYYVAYERAIDVLNGEMEIMNKLCETWGIDQTQILPTATRFFNEYKKLSSVTKKQDQQILNLQVKFVLNSQGEVKNFYVKSEQESPTLYFSFLPQFAHKLKEQGKGIVFYGDSFILGLLGSNEQKELVDELQAACKEMSTKEVKVTKKEDVKFDFKIKGQKPIVTKGVLQFNVTGQDFKAEQVVNILKKFNMNELE</sequence>
<dbReference type="GO" id="GO:0003676">
    <property type="term" value="F:nucleic acid binding"/>
    <property type="evidence" value="ECO:0007669"/>
    <property type="project" value="InterPro"/>
</dbReference>
<dbReference type="InterPro" id="IPR018165">
    <property type="entry name" value="Ala-tRNA-synth_IIc_core"/>
</dbReference>
<evidence type="ECO:0000313" key="2">
    <source>
        <dbReference type="EMBL" id="CAE0234700.1"/>
    </source>
</evidence>
<protein>
    <recommendedName>
        <fullName evidence="1">Alanyl-transfer RNA synthetases family profile domain-containing protein</fullName>
    </recommendedName>
</protein>
<dbReference type="EMBL" id="HBIA01012849">
    <property type="protein sequence ID" value="CAE0234700.1"/>
    <property type="molecule type" value="Transcribed_RNA"/>
</dbReference>
<accession>A0A7S3CS37</accession>
<dbReference type="InterPro" id="IPR050058">
    <property type="entry name" value="Ala-tRNA_ligase"/>
</dbReference>
<dbReference type="Gene3D" id="3.30.980.10">
    <property type="entry name" value="Threonyl-trna Synthetase, Chain A, domain 2"/>
    <property type="match status" value="1"/>
</dbReference>
<dbReference type="GO" id="GO:0005524">
    <property type="term" value="F:ATP binding"/>
    <property type="evidence" value="ECO:0007669"/>
    <property type="project" value="InterPro"/>
</dbReference>
<dbReference type="GO" id="GO:0004813">
    <property type="term" value="F:alanine-tRNA ligase activity"/>
    <property type="evidence" value="ECO:0007669"/>
    <property type="project" value="InterPro"/>
</dbReference>
<dbReference type="PANTHER" id="PTHR11777">
    <property type="entry name" value="ALANYL-TRNA SYNTHETASE"/>
    <property type="match status" value="1"/>
</dbReference>
<dbReference type="GO" id="GO:0006419">
    <property type="term" value="P:alanyl-tRNA aminoacylation"/>
    <property type="evidence" value="ECO:0007669"/>
    <property type="project" value="InterPro"/>
</dbReference>